<dbReference type="AlphaFoldDB" id="A0A380C6C7"/>
<evidence type="ECO:0000256" key="4">
    <source>
        <dbReference type="ARBA" id="ARBA00023150"/>
    </source>
</evidence>
<evidence type="ECO:0000313" key="11">
    <source>
        <dbReference type="Proteomes" id="UP000321598"/>
    </source>
</evidence>
<evidence type="ECO:0000256" key="3">
    <source>
        <dbReference type="ARBA" id="ARBA00012575"/>
    </source>
</evidence>
<keyword evidence="11" id="KW-1185">Reference proteome</keyword>
<feature type="binding site" evidence="6">
    <location>
        <begin position="75"/>
        <end position="77"/>
    </location>
    <ligand>
        <name>substrate</name>
    </ligand>
</feature>
<comment type="similarity">
    <text evidence="6">Belongs to the MoaC family.</text>
</comment>
<dbReference type="GO" id="GO:0061799">
    <property type="term" value="F:cyclic pyranopterin monophosphate synthase activity"/>
    <property type="evidence" value="ECO:0007669"/>
    <property type="project" value="UniProtKB-UniRule"/>
</dbReference>
<evidence type="ECO:0000256" key="6">
    <source>
        <dbReference type="HAMAP-Rule" id="MF_01224"/>
    </source>
</evidence>
<dbReference type="NCBIfam" id="NF006870">
    <property type="entry name" value="PRK09364.1"/>
    <property type="match status" value="1"/>
</dbReference>
<dbReference type="EMBL" id="BKAV01000022">
    <property type="protein sequence ID" value="GEQ00882.1"/>
    <property type="molecule type" value="Genomic_DNA"/>
</dbReference>
<evidence type="ECO:0000313" key="10">
    <source>
        <dbReference type="Proteomes" id="UP000254956"/>
    </source>
</evidence>
<dbReference type="PANTHER" id="PTHR22960">
    <property type="entry name" value="MOLYBDOPTERIN COFACTOR SYNTHESIS PROTEIN A"/>
    <property type="match status" value="1"/>
</dbReference>
<evidence type="ECO:0000256" key="2">
    <source>
        <dbReference type="ARBA" id="ARBA00005046"/>
    </source>
</evidence>
<proteinExistence type="inferred from homology"/>
<reference evidence="9 10" key="1">
    <citation type="submission" date="2018-06" db="EMBL/GenBank/DDBJ databases">
        <authorList>
            <consortium name="Pathogen Informatics"/>
            <person name="Doyle S."/>
        </authorList>
    </citation>
    <scope>NUCLEOTIDE SEQUENCE [LARGE SCALE GENOMIC DNA]</scope>
    <source>
        <strain evidence="9 10">NCTC12413</strain>
    </source>
</reference>
<dbReference type="InterPro" id="IPR002820">
    <property type="entry name" value="Mopterin_CF_biosynth-C_dom"/>
</dbReference>
<organism evidence="9 10">
    <name type="scientific">Staphylococcus arlettae</name>
    <dbReference type="NCBI Taxonomy" id="29378"/>
    <lineage>
        <taxon>Bacteria</taxon>
        <taxon>Bacillati</taxon>
        <taxon>Bacillota</taxon>
        <taxon>Bacilli</taxon>
        <taxon>Bacillales</taxon>
        <taxon>Staphylococcaceae</taxon>
        <taxon>Staphylococcus</taxon>
    </lineage>
</organism>
<keyword evidence="5 6" id="KW-0456">Lyase</keyword>
<name>A0A380C6C7_9STAP</name>
<dbReference type="NCBIfam" id="TIGR00581">
    <property type="entry name" value="moaC"/>
    <property type="match status" value="1"/>
</dbReference>
<dbReference type="OrthoDB" id="9794429at2"/>
<evidence type="ECO:0000256" key="5">
    <source>
        <dbReference type="ARBA" id="ARBA00023239"/>
    </source>
</evidence>
<accession>A0A380C6C7</accession>
<sequence>MSDFTHINEQGNAKMVDVSTKDITKRSATAHSSITVNANIYQQIIEHTNHKGNVLNTAQIAGIMAAKNTAIIIPMCHPLPLTGIDVNYRWHTTDSEYTLNIEVTVSTTGKTGVEMEALTAASVVALTIYDMTKALDKGMIIGNTYLEAKSGGKSGDYQRNGNTNDLE</sequence>
<evidence type="ECO:0000259" key="7">
    <source>
        <dbReference type="Pfam" id="PF01967"/>
    </source>
</evidence>
<dbReference type="Proteomes" id="UP000254956">
    <property type="component" value="Unassembled WGS sequence"/>
</dbReference>
<keyword evidence="4 6" id="KW-0501">Molybdenum cofactor biosynthesis</keyword>
<dbReference type="EC" id="4.6.1.17" evidence="3 6"/>
<dbReference type="GO" id="GO:0006777">
    <property type="term" value="P:Mo-molybdopterin cofactor biosynthetic process"/>
    <property type="evidence" value="ECO:0007669"/>
    <property type="project" value="UniProtKB-UniRule"/>
</dbReference>
<comment type="function">
    <text evidence="6">Catalyzes the conversion of (8S)-3',8-cyclo-7,8-dihydroguanosine 5'-triphosphate to cyclic pyranopterin monophosphate (cPMP).</text>
</comment>
<dbReference type="Gene3D" id="3.30.70.640">
    <property type="entry name" value="Molybdopterin cofactor biosynthesis C (MoaC) domain"/>
    <property type="match status" value="1"/>
</dbReference>
<dbReference type="HAMAP" id="MF_01224_B">
    <property type="entry name" value="MoaC_B"/>
    <property type="match status" value="1"/>
</dbReference>
<dbReference type="CDD" id="cd01420">
    <property type="entry name" value="MoaC_PE"/>
    <property type="match status" value="1"/>
</dbReference>
<dbReference type="SUPFAM" id="SSF55040">
    <property type="entry name" value="Molybdenum cofactor biosynthesis protein C, MoaC"/>
    <property type="match status" value="1"/>
</dbReference>
<evidence type="ECO:0000313" key="9">
    <source>
        <dbReference type="EMBL" id="SUJ13215.1"/>
    </source>
</evidence>
<comment type="pathway">
    <text evidence="2 6">Cofactor biosynthesis; molybdopterin biosynthesis.</text>
</comment>
<dbReference type="InterPro" id="IPR047594">
    <property type="entry name" value="MoaC_bact/euk"/>
</dbReference>
<reference evidence="8 11" key="2">
    <citation type="submission" date="2019-07" db="EMBL/GenBank/DDBJ databases">
        <title>Whole genome shotgun sequence of Staphylococcus arlettae NBRC 109765.</title>
        <authorList>
            <person name="Hosoyama A."/>
            <person name="Uohara A."/>
            <person name="Ohji S."/>
            <person name="Ichikawa N."/>
        </authorList>
    </citation>
    <scope>NUCLEOTIDE SEQUENCE [LARGE SCALE GENOMIC DNA]</scope>
    <source>
        <strain evidence="8 11">NBRC 109765</strain>
    </source>
</reference>
<dbReference type="InterPro" id="IPR023045">
    <property type="entry name" value="MoaC"/>
</dbReference>
<evidence type="ECO:0000256" key="1">
    <source>
        <dbReference type="ARBA" id="ARBA00001637"/>
    </source>
</evidence>
<dbReference type="Pfam" id="PF01967">
    <property type="entry name" value="MoaC"/>
    <property type="match status" value="1"/>
</dbReference>
<feature type="domain" description="Molybdopterin cofactor biosynthesis C (MoaC)" evidence="7">
    <location>
        <begin position="15"/>
        <end position="152"/>
    </location>
</feature>
<dbReference type="EMBL" id="UGZE01000001">
    <property type="protein sequence ID" value="SUJ13215.1"/>
    <property type="molecule type" value="Genomic_DNA"/>
</dbReference>
<dbReference type="Proteomes" id="UP000321598">
    <property type="component" value="Unassembled WGS sequence"/>
</dbReference>
<evidence type="ECO:0000313" key="8">
    <source>
        <dbReference type="EMBL" id="GEQ00882.1"/>
    </source>
</evidence>
<protein>
    <recommendedName>
        <fullName evidence="3 6">Cyclic pyranopterin monophosphate synthase</fullName>
        <ecNumber evidence="3 6">4.6.1.17</ecNumber>
    </recommendedName>
    <alternativeName>
        <fullName evidence="6">Molybdenum cofactor biosynthesis protein C</fullName>
    </alternativeName>
</protein>
<dbReference type="UniPathway" id="UPA00344"/>
<feature type="binding site" evidence="6">
    <location>
        <begin position="115"/>
        <end position="116"/>
    </location>
    <ligand>
        <name>substrate</name>
    </ligand>
</feature>
<dbReference type="InterPro" id="IPR050105">
    <property type="entry name" value="MoCo_biosynth_MoaA/MoaC"/>
</dbReference>
<dbReference type="STRING" id="1212545.SARL_02640"/>
<comment type="catalytic activity">
    <reaction evidence="1 6">
        <text>(8S)-3',8-cyclo-7,8-dihydroguanosine 5'-triphosphate = cyclic pyranopterin phosphate + diphosphate</text>
        <dbReference type="Rhea" id="RHEA:49580"/>
        <dbReference type="ChEBI" id="CHEBI:33019"/>
        <dbReference type="ChEBI" id="CHEBI:59648"/>
        <dbReference type="ChEBI" id="CHEBI:131766"/>
        <dbReference type="EC" id="4.6.1.17"/>
    </reaction>
</comment>
<dbReference type="RefSeq" id="WP_103388499.1">
    <property type="nucleotide sequence ID" value="NZ_BKAV01000022.1"/>
</dbReference>
<gene>
    <name evidence="6 9" type="primary">moaC</name>
    <name evidence="9" type="ORF">NCTC12413_00677</name>
    <name evidence="8" type="ORF">SAR03_19190</name>
</gene>
<feature type="active site" evidence="6">
    <location>
        <position position="130"/>
    </location>
</feature>
<comment type="subunit">
    <text evidence="6">Homohexamer; trimer of dimers.</text>
</comment>
<dbReference type="InterPro" id="IPR036522">
    <property type="entry name" value="MoaC_sf"/>
</dbReference>